<dbReference type="Proteomes" id="UP000471501">
    <property type="component" value="Unassembled WGS sequence"/>
</dbReference>
<dbReference type="InterPro" id="IPR013783">
    <property type="entry name" value="Ig-like_fold"/>
</dbReference>
<evidence type="ECO:0000256" key="1">
    <source>
        <dbReference type="SAM" id="SignalP"/>
    </source>
</evidence>
<protein>
    <recommendedName>
        <fullName evidence="2">Ig-like domain-containing protein</fullName>
    </recommendedName>
</protein>
<evidence type="ECO:0000259" key="2">
    <source>
        <dbReference type="PROSITE" id="PS50835"/>
    </source>
</evidence>
<evidence type="ECO:0000313" key="4">
    <source>
        <dbReference type="Proteomes" id="UP000471501"/>
    </source>
</evidence>
<keyword evidence="4" id="KW-1185">Reference proteome</keyword>
<dbReference type="InterPro" id="IPR025667">
    <property type="entry name" value="SprB_repeat"/>
</dbReference>
<dbReference type="InterPro" id="IPR007110">
    <property type="entry name" value="Ig-like_dom"/>
</dbReference>
<name>A0A6I4NRS0_9FLAO</name>
<dbReference type="Gene3D" id="2.60.40.740">
    <property type="match status" value="7"/>
</dbReference>
<dbReference type="EMBL" id="WSTB01000023">
    <property type="protein sequence ID" value="MWB96913.1"/>
    <property type="molecule type" value="Genomic_DNA"/>
</dbReference>
<feature type="domain" description="Ig-like" evidence="2">
    <location>
        <begin position="903"/>
        <end position="1003"/>
    </location>
</feature>
<keyword evidence="1" id="KW-0732">Signal</keyword>
<dbReference type="RefSeq" id="WP_202110916.1">
    <property type="nucleotide sequence ID" value="NZ_WSTB01000023.1"/>
</dbReference>
<comment type="caution">
    <text evidence="3">The sequence shown here is derived from an EMBL/GenBank/DDBJ whole genome shotgun (WGS) entry which is preliminary data.</text>
</comment>
<feature type="signal peptide" evidence="1">
    <location>
        <begin position="1"/>
        <end position="20"/>
    </location>
</feature>
<sequence>MKKLYLLLLFILFSVSNVLGQTTEYFESATAGSASFTSNGQTFNITSAAQGPFEIYSDVAAYGWNGTAADYQFIDNSGSSALNVPVEFTVASAGGVNFTLKSMYLYLANSNTTLPPTNGDCTITGKLGGATVFTATSNSGFTTSLATNNGYTFINMTNFGGANNASTNIDSFTIKTTGAIAYVALDAMTWQSAGAVVLPTVTTTTATNVGAVKATMGGNVTNGGGGSITDRGIVWSFAANPTTTTNNGSLAMGTGTGSFSGLVSGLLPNTQIHYRAYATNSAGTSYGADMTVTPNPELAISISQTDVTCNGGTNGTITATVTGGKPGYTYAWSPAGGSAATASGLSAGTYSVIVQDTEGTFKSATGIIISQPAATPTAITGNPPNRTICEGNNTTFPSTASNATAYQWQVNTGSGFTNITNGGVYSGATTATLTVTGATPAMSGYLFRVVASNLCSSSATSNQATLTVPNMTVSTTAQTNVICNGGNTGAATISVSGGIAPYTYSWSPSGGSTASPSGLTAGTYTVTVTDNIACQKTHTVTITEPTAAASLPQISAQPASASVCENGTTAFSVAATNISTYQWQVNSGSGFTNITDGGTAPNYSGATTNTLTVSAVTPGMNTYLYRALLTNSCATIQTNGLAQLTVNSYPVATATPSSTAICSGTSPNIALTSSPTGATFAWTASLTSGTVTGFSASSGTTINQSLTGNGVVTYTVTPTLNGCPGTPINVVVTVNPTPVATATPSSESICTGSSTAIALTSTPTGASFAWTAALISGAVSGFSDGSGTSIAQNLTGNGVVAYTVTPTLNGCPGTPIVVNVTVKPLPTATATPASETICSGNATNIALTSTPTGASFDWTAALTSGTVTGYSASSGTTIAQTLTGNGIVTYTITPTLNGCPGDPITVAITVNGATTITGQPSNTLICAGGSTTFSATASLATSYQWQEDSGSGFNNITNNTTYADAQTATLTISNATAAMNGYAYRLLATGICTTATSSSVALTVTTVTATPFKTDVSCNGESNGSASVTPSGGTAPYTYLWSNGETADNISGLPEGNYSVTITDANFCENIQNITITEPSLLVASQGTTINVSCHNGSNGYATVSATGGTPPYTYSWSPTGGTAATASGLTEGIYTATVTDANSCTATQSFTITEPDALTATASNTNVSCNGGTNGTATAIPTGGTGTYTYAWSPSGGTAATATGLSAGTYTVTVTDANGCTETASTTITEPALLTATILKTDISCNGANDGTATVTGTGGTGAYTYSWAPSGGTAATATGLSAGNYTVTITDANGCTATDSVIITEPTAITTTTSQTNLSCDGGSNGVASVSATGGTGGYTYSWSPSGGTAATATGLTAGTYTVTITDANSCTATASIILTEPSAFIATTSKTDVSCNSGSNGLASVIATGGTGAYTYSWSPTGGTAATATGLTAGTYTVTVTDANGCTATQTATINEPAVLTATTTQTNVLCNGTSSGTATVTAIGGTGTYTYSWAPSGGTAATATGLAAGTYTATVTDNNGCTATTSVTITEPSFLVASTSLINN</sequence>
<organism evidence="3 4">
    <name type="scientific">Flavobacterium hydrocarbonoxydans</name>
    <dbReference type="NCBI Taxonomy" id="2683249"/>
    <lineage>
        <taxon>Bacteria</taxon>
        <taxon>Pseudomonadati</taxon>
        <taxon>Bacteroidota</taxon>
        <taxon>Flavobacteriia</taxon>
        <taxon>Flavobacteriales</taxon>
        <taxon>Flavobacteriaceae</taxon>
        <taxon>Flavobacterium</taxon>
    </lineage>
</organism>
<evidence type="ECO:0000313" key="3">
    <source>
        <dbReference type="EMBL" id="MWB96913.1"/>
    </source>
</evidence>
<proteinExistence type="predicted"/>
<dbReference type="InterPro" id="IPR022409">
    <property type="entry name" value="PKD/Chitinase_dom"/>
</dbReference>
<dbReference type="Pfam" id="PF13573">
    <property type="entry name" value="SprB"/>
    <property type="match status" value="9"/>
</dbReference>
<feature type="chain" id="PRO_5026219548" description="Ig-like domain-containing protein" evidence="1">
    <location>
        <begin position="21"/>
        <end position="1548"/>
    </location>
</feature>
<reference evidence="3 4" key="1">
    <citation type="submission" date="2019-12" db="EMBL/GenBank/DDBJ databases">
        <authorList>
            <person name="Kim Y.S."/>
        </authorList>
    </citation>
    <scope>NUCLEOTIDE SEQUENCE [LARGE SCALE GENOMIC DNA]</scope>
    <source>
        <strain evidence="3 4">GA093</strain>
    </source>
</reference>
<dbReference type="InterPro" id="IPR043504">
    <property type="entry name" value="Peptidase_S1_PA_chymotrypsin"/>
</dbReference>
<gene>
    <name evidence="3" type="ORF">GON26_21340</name>
</gene>
<dbReference type="PROSITE" id="PS50835">
    <property type="entry name" value="IG_LIKE"/>
    <property type="match status" value="1"/>
</dbReference>
<accession>A0A6I4NRS0</accession>
<feature type="non-terminal residue" evidence="3">
    <location>
        <position position="1548"/>
    </location>
</feature>
<dbReference type="Gene3D" id="2.60.40.10">
    <property type="entry name" value="Immunoglobulins"/>
    <property type="match status" value="2"/>
</dbReference>
<dbReference type="Gene3D" id="2.40.10.10">
    <property type="entry name" value="Trypsin-like serine proteases"/>
    <property type="match status" value="1"/>
</dbReference>
<dbReference type="SMART" id="SM00089">
    <property type="entry name" value="PKD"/>
    <property type="match status" value="7"/>
</dbReference>